<dbReference type="SUPFAM" id="SSF57667">
    <property type="entry name" value="beta-beta-alpha zinc fingers"/>
    <property type="match status" value="1"/>
</dbReference>
<feature type="domain" description="C2H2-type" evidence="7">
    <location>
        <begin position="224"/>
        <end position="251"/>
    </location>
</feature>
<keyword evidence="9" id="KW-1185">Reference proteome</keyword>
<reference evidence="8 9" key="1">
    <citation type="submission" date="2018-11" db="EMBL/GenBank/DDBJ databases">
        <title>Genome assembly of Steccherinum ochraceum LE-BIN_3174, the white-rot fungus of the Steccherinaceae family (The Residual Polyporoid clade, Polyporales, Basidiomycota).</title>
        <authorList>
            <person name="Fedorova T.V."/>
            <person name="Glazunova O.A."/>
            <person name="Landesman E.O."/>
            <person name="Moiseenko K.V."/>
            <person name="Psurtseva N.V."/>
            <person name="Savinova O.S."/>
            <person name="Shakhova N.V."/>
            <person name="Tyazhelova T.V."/>
            <person name="Vasina D.V."/>
        </authorList>
    </citation>
    <scope>NUCLEOTIDE SEQUENCE [LARGE SCALE GENOMIC DNA]</scope>
    <source>
        <strain evidence="8 9">LE-BIN_3174</strain>
    </source>
</reference>
<evidence type="ECO:0000313" key="9">
    <source>
        <dbReference type="Proteomes" id="UP000292702"/>
    </source>
</evidence>
<feature type="domain" description="C2H2-type" evidence="7">
    <location>
        <begin position="194"/>
        <end position="221"/>
    </location>
</feature>
<dbReference type="GO" id="GO:0008270">
    <property type="term" value="F:zinc ion binding"/>
    <property type="evidence" value="ECO:0007669"/>
    <property type="project" value="UniProtKB-KW"/>
</dbReference>
<dbReference type="GO" id="GO:0005634">
    <property type="term" value="C:nucleus"/>
    <property type="evidence" value="ECO:0007669"/>
    <property type="project" value="TreeGrafter"/>
</dbReference>
<keyword evidence="2" id="KW-0677">Repeat</keyword>
<dbReference type="OrthoDB" id="8922241at2759"/>
<evidence type="ECO:0000259" key="7">
    <source>
        <dbReference type="PROSITE" id="PS50157"/>
    </source>
</evidence>
<evidence type="ECO:0000313" key="8">
    <source>
        <dbReference type="EMBL" id="TCD67869.1"/>
    </source>
</evidence>
<dbReference type="PROSITE" id="PS00028">
    <property type="entry name" value="ZINC_FINGER_C2H2_1"/>
    <property type="match status" value="1"/>
</dbReference>
<evidence type="ECO:0000256" key="2">
    <source>
        <dbReference type="ARBA" id="ARBA00022737"/>
    </source>
</evidence>
<feature type="compositionally biased region" description="Polar residues" evidence="6">
    <location>
        <begin position="160"/>
        <end position="169"/>
    </location>
</feature>
<dbReference type="GO" id="GO:0043565">
    <property type="term" value="F:sequence-specific DNA binding"/>
    <property type="evidence" value="ECO:0007669"/>
    <property type="project" value="TreeGrafter"/>
</dbReference>
<dbReference type="STRING" id="92696.A0A4R0RR23"/>
<dbReference type="Gene3D" id="3.30.160.60">
    <property type="entry name" value="Classic Zinc Finger"/>
    <property type="match status" value="2"/>
</dbReference>
<dbReference type="SMART" id="SM00355">
    <property type="entry name" value="ZnF_C2H2"/>
    <property type="match status" value="2"/>
</dbReference>
<keyword evidence="4" id="KW-0862">Zinc</keyword>
<protein>
    <recommendedName>
        <fullName evidence="7">C2H2-type domain-containing protein</fullName>
    </recommendedName>
</protein>
<feature type="compositionally biased region" description="Polar residues" evidence="6">
    <location>
        <begin position="15"/>
        <end position="25"/>
    </location>
</feature>
<dbReference type="AlphaFoldDB" id="A0A4R0RR23"/>
<dbReference type="PROSITE" id="PS50157">
    <property type="entry name" value="ZINC_FINGER_C2H2_2"/>
    <property type="match status" value="2"/>
</dbReference>
<sequence length="256" mass="28471">MDPSQYYNYEHPSSRSRSLASTTDPSRYMHPVPQYGNEPAASYQSQQSHYGHHSGHSPRLEYVSEGYSSSYSSQSAMSPVTNSNSYPGAMPHQQSSRPQSMVSSSRSVSNPIPQSYPYGQLPSAGYAAQPSQDPYVRHHTPNGVAYVDGSPPMQYAPYPHNNSLHPSTSHPRRTHPAASPVPIPPASPTGIERYACDRCDKTFSRAHDRKRHFETHHSPQPASHKCPYCRKDFSRADSLKRHCDNGCDKDPSREAS</sequence>
<evidence type="ECO:0000256" key="5">
    <source>
        <dbReference type="PROSITE-ProRule" id="PRU00042"/>
    </source>
</evidence>
<name>A0A4R0RR23_9APHY</name>
<feature type="compositionally biased region" description="Low complexity" evidence="6">
    <location>
        <begin position="93"/>
        <end position="115"/>
    </location>
</feature>
<accession>A0A4R0RR23</accession>
<evidence type="ECO:0000256" key="1">
    <source>
        <dbReference type="ARBA" id="ARBA00022723"/>
    </source>
</evidence>
<feature type="compositionally biased region" description="Low complexity" evidence="6">
    <location>
        <begin position="63"/>
        <end position="78"/>
    </location>
</feature>
<dbReference type="EMBL" id="RWJN01000083">
    <property type="protein sequence ID" value="TCD67869.1"/>
    <property type="molecule type" value="Genomic_DNA"/>
</dbReference>
<organism evidence="8 9">
    <name type="scientific">Steccherinum ochraceum</name>
    <dbReference type="NCBI Taxonomy" id="92696"/>
    <lineage>
        <taxon>Eukaryota</taxon>
        <taxon>Fungi</taxon>
        <taxon>Dikarya</taxon>
        <taxon>Basidiomycota</taxon>
        <taxon>Agaricomycotina</taxon>
        <taxon>Agaricomycetes</taxon>
        <taxon>Polyporales</taxon>
        <taxon>Steccherinaceae</taxon>
        <taxon>Steccherinum</taxon>
    </lineage>
</organism>
<keyword evidence="3 5" id="KW-0863">Zinc-finger</keyword>
<comment type="caution">
    <text evidence="8">The sequence shown here is derived from an EMBL/GenBank/DDBJ whole genome shotgun (WGS) entry which is preliminary data.</text>
</comment>
<dbReference type="Proteomes" id="UP000292702">
    <property type="component" value="Unassembled WGS sequence"/>
</dbReference>
<dbReference type="InterPro" id="IPR036236">
    <property type="entry name" value="Znf_C2H2_sf"/>
</dbReference>
<dbReference type="GO" id="GO:0000981">
    <property type="term" value="F:DNA-binding transcription factor activity, RNA polymerase II-specific"/>
    <property type="evidence" value="ECO:0007669"/>
    <property type="project" value="TreeGrafter"/>
</dbReference>
<feature type="region of interest" description="Disordered" evidence="6">
    <location>
        <begin position="1"/>
        <end position="187"/>
    </location>
</feature>
<dbReference type="PANTHER" id="PTHR24408">
    <property type="entry name" value="ZINC FINGER PROTEIN"/>
    <property type="match status" value="1"/>
</dbReference>
<evidence type="ECO:0000256" key="4">
    <source>
        <dbReference type="ARBA" id="ARBA00022833"/>
    </source>
</evidence>
<proteinExistence type="predicted"/>
<dbReference type="InterPro" id="IPR013087">
    <property type="entry name" value="Znf_C2H2_type"/>
</dbReference>
<evidence type="ECO:0000256" key="6">
    <source>
        <dbReference type="SAM" id="MobiDB-lite"/>
    </source>
</evidence>
<dbReference type="PANTHER" id="PTHR24408:SF58">
    <property type="entry name" value="TRANSCRIPTION FACTOR (TFIIIA), PUTATIVE (AFU_ORTHOLOGUE AFUA_1G05150)-RELATED"/>
    <property type="match status" value="1"/>
</dbReference>
<keyword evidence="1" id="KW-0479">Metal-binding</keyword>
<gene>
    <name evidence="8" type="ORF">EIP91_011866</name>
</gene>
<evidence type="ECO:0000256" key="3">
    <source>
        <dbReference type="ARBA" id="ARBA00022771"/>
    </source>
</evidence>